<organism evidence="11 12">
    <name type="scientific">Candidatus Aphodosoma intestinipullorum</name>
    <dbReference type="NCBI Taxonomy" id="2840674"/>
    <lineage>
        <taxon>Bacteria</taxon>
        <taxon>Pseudomonadati</taxon>
        <taxon>Bacteroidota</taxon>
        <taxon>Bacteroidia</taxon>
        <taxon>Bacteroidales</taxon>
        <taxon>Candidatus Aphodosoma</taxon>
    </lineage>
</organism>
<dbReference type="GO" id="GO:0045454">
    <property type="term" value="P:cell redox homeostasis"/>
    <property type="evidence" value="ECO:0007669"/>
    <property type="project" value="TreeGrafter"/>
</dbReference>
<evidence type="ECO:0000256" key="4">
    <source>
        <dbReference type="ARBA" id="ARBA00023157"/>
    </source>
</evidence>
<feature type="site" description="Contributes to redox potential value" evidence="8">
    <location>
        <position position="30"/>
    </location>
</feature>
<dbReference type="PRINTS" id="PR00421">
    <property type="entry name" value="THIOREDOXIN"/>
</dbReference>
<reference evidence="11" key="2">
    <citation type="journal article" date="2021" name="PeerJ">
        <title>Extensive microbial diversity within the chicken gut microbiome revealed by metagenomics and culture.</title>
        <authorList>
            <person name="Gilroy R."/>
            <person name="Ravi A."/>
            <person name="Getino M."/>
            <person name="Pursley I."/>
            <person name="Horton D.L."/>
            <person name="Alikhan N.F."/>
            <person name="Baker D."/>
            <person name="Gharbi K."/>
            <person name="Hall N."/>
            <person name="Watson M."/>
            <person name="Adriaenssens E.M."/>
            <person name="Foster-Nyarko E."/>
            <person name="Jarju S."/>
            <person name="Secka A."/>
            <person name="Antonio M."/>
            <person name="Oren A."/>
            <person name="Chaudhuri R.R."/>
            <person name="La Ragione R."/>
            <person name="Hildebrand F."/>
            <person name="Pallen M.J."/>
        </authorList>
    </citation>
    <scope>NUCLEOTIDE SEQUENCE</scope>
    <source>
        <strain evidence="11">3924</strain>
    </source>
</reference>
<dbReference type="Pfam" id="PF00085">
    <property type="entry name" value="Thioredoxin"/>
    <property type="match status" value="1"/>
</dbReference>
<keyword evidence="5 9" id="KW-0676">Redox-active center</keyword>
<evidence type="ECO:0000256" key="7">
    <source>
        <dbReference type="PIRNR" id="PIRNR000077"/>
    </source>
</evidence>
<dbReference type="PANTHER" id="PTHR45663">
    <property type="entry name" value="GEO12009P1"/>
    <property type="match status" value="1"/>
</dbReference>
<dbReference type="FunFam" id="3.40.30.10:FF:000001">
    <property type="entry name" value="Thioredoxin"/>
    <property type="match status" value="1"/>
</dbReference>
<dbReference type="SUPFAM" id="SSF52833">
    <property type="entry name" value="Thioredoxin-like"/>
    <property type="match status" value="1"/>
</dbReference>
<dbReference type="PROSITE" id="PS51352">
    <property type="entry name" value="THIOREDOXIN_2"/>
    <property type="match status" value="1"/>
</dbReference>
<dbReference type="NCBIfam" id="TIGR01068">
    <property type="entry name" value="thioredoxin"/>
    <property type="match status" value="1"/>
</dbReference>
<feature type="site" description="Contributes to redox potential value" evidence="8">
    <location>
        <position position="31"/>
    </location>
</feature>
<feature type="active site" description="Nucleophile" evidence="8">
    <location>
        <position position="32"/>
    </location>
</feature>
<dbReference type="CDD" id="cd02947">
    <property type="entry name" value="TRX_family"/>
    <property type="match status" value="1"/>
</dbReference>
<dbReference type="PANTHER" id="PTHR45663:SF11">
    <property type="entry name" value="GEO12009P1"/>
    <property type="match status" value="1"/>
</dbReference>
<dbReference type="GO" id="GO:0005829">
    <property type="term" value="C:cytosol"/>
    <property type="evidence" value="ECO:0007669"/>
    <property type="project" value="TreeGrafter"/>
</dbReference>
<keyword evidence="3" id="KW-0249">Electron transport</keyword>
<evidence type="ECO:0000256" key="6">
    <source>
        <dbReference type="NCBIfam" id="TIGR01068"/>
    </source>
</evidence>
<gene>
    <name evidence="11" type="primary">trxA</name>
    <name evidence="11" type="ORF">IAC51_05630</name>
</gene>
<dbReference type="Gene3D" id="3.40.30.10">
    <property type="entry name" value="Glutaredoxin"/>
    <property type="match status" value="1"/>
</dbReference>
<evidence type="ECO:0000256" key="1">
    <source>
        <dbReference type="ARBA" id="ARBA00008987"/>
    </source>
</evidence>
<dbReference type="AlphaFoldDB" id="A0A940IF03"/>
<accession>A0A940IF03</accession>
<proteinExistence type="inferred from homology"/>
<dbReference type="EMBL" id="JADIMV010000098">
    <property type="protein sequence ID" value="MBO8440115.1"/>
    <property type="molecule type" value="Genomic_DNA"/>
</dbReference>
<evidence type="ECO:0000256" key="3">
    <source>
        <dbReference type="ARBA" id="ARBA00022982"/>
    </source>
</evidence>
<dbReference type="PIRSF" id="PIRSF000077">
    <property type="entry name" value="Thioredoxin"/>
    <property type="match status" value="1"/>
</dbReference>
<dbReference type="InterPro" id="IPR005746">
    <property type="entry name" value="Thioredoxin"/>
</dbReference>
<name>A0A940IF03_9BACT</name>
<keyword evidence="2" id="KW-0813">Transport</keyword>
<comment type="caution">
    <text evidence="11">The sequence shown here is derived from an EMBL/GenBank/DDBJ whole genome shotgun (WGS) entry which is preliminary data.</text>
</comment>
<protein>
    <recommendedName>
        <fullName evidence="6 7">Thioredoxin</fullName>
    </recommendedName>
</protein>
<evidence type="ECO:0000313" key="12">
    <source>
        <dbReference type="Proteomes" id="UP000712007"/>
    </source>
</evidence>
<evidence type="ECO:0000256" key="9">
    <source>
        <dbReference type="PIRSR" id="PIRSR000077-4"/>
    </source>
</evidence>
<dbReference type="GO" id="GO:0015035">
    <property type="term" value="F:protein-disulfide reductase activity"/>
    <property type="evidence" value="ECO:0007669"/>
    <property type="project" value="UniProtKB-UniRule"/>
</dbReference>
<feature type="disulfide bond" description="Redox-active" evidence="9">
    <location>
        <begin position="29"/>
        <end position="32"/>
    </location>
</feature>
<dbReference type="PROSITE" id="PS51354">
    <property type="entry name" value="GLUTAREDOXIN_2"/>
    <property type="match status" value="1"/>
</dbReference>
<reference evidence="11" key="1">
    <citation type="submission" date="2020-10" db="EMBL/GenBank/DDBJ databases">
        <authorList>
            <person name="Gilroy R."/>
        </authorList>
    </citation>
    <scope>NUCLEOTIDE SEQUENCE</scope>
    <source>
        <strain evidence="11">3924</strain>
    </source>
</reference>
<evidence type="ECO:0000259" key="10">
    <source>
        <dbReference type="PROSITE" id="PS51352"/>
    </source>
</evidence>
<dbReference type="InterPro" id="IPR013766">
    <property type="entry name" value="Thioredoxin_domain"/>
</dbReference>
<dbReference type="Proteomes" id="UP000712007">
    <property type="component" value="Unassembled WGS sequence"/>
</dbReference>
<evidence type="ECO:0000256" key="2">
    <source>
        <dbReference type="ARBA" id="ARBA00022448"/>
    </source>
</evidence>
<feature type="domain" description="Thioredoxin" evidence="10">
    <location>
        <begin position="1"/>
        <end position="106"/>
    </location>
</feature>
<feature type="site" description="Deprotonates C-terminal active site Cys" evidence="8">
    <location>
        <position position="23"/>
    </location>
</feature>
<sequence>MALHITDSNFKEILAANAVVLVDFGAAWCGPCRSMAPVIDELATAYEGKAAVGKVDIEESPEITEEYGIRSVPTIIFFKNGELVPGKKIVGATQKPKLTAILDELI</sequence>
<feature type="active site" description="Nucleophile" evidence="8">
    <location>
        <position position="29"/>
    </location>
</feature>
<keyword evidence="4 9" id="KW-1015">Disulfide bond</keyword>
<evidence type="ECO:0000256" key="5">
    <source>
        <dbReference type="ARBA" id="ARBA00023284"/>
    </source>
</evidence>
<dbReference type="InterPro" id="IPR036249">
    <property type="entry name" value="Thioredoxin-like_sf"/>
</dbReference>
<evidence type="ECO:0000313" key="11">
    <source>
        <dbReference type="EMBL" id="MBO8440115.1"/>
    </source>
</evidence>
<evidence type="ECO:0000256" key="8">
    <source>
        <dbReference type="PIRSR" id="PIRSR000077-1"/>
    </source>
</evidence>
<comment type="similarity">
    <text evidence="1 7">Belongs to the thioredoxin family.</text>
</comment>